<evidence type="ECO:0000256" key="6">
    <source>
        <dbReference type="ARBA" id="ARBA00022694"/>
    </source>
</evidence>
<evidence type="ECO:0000256" key="2">
    <source>
        <dbReference type="ARBA" id="ARBA00011977"/>
    </source>
</evidence>
<dbReference type="EnsemblPlants" id="AUR62040009-RA">
    <property type="protein sequence ID" value="AUR62040009-RA:cds"/>
    <property type="gene ID" value="AUR62040009"/>
</dbReference>
<accession>A0A803N3T8</accession>
<protein>
    <recommendedName>
        <fullName evidence="2">tRNA (guanine(46)-N(7))-methyltransferase</fullName>
        <ecNumber evidence="2">2.1.1.33</ecNumber>
    </recommendedName>
</protein>
<keyword evidence="8" id="KW-1185">Reference proteome</keyword>
<evidence type="ECO:0000313" key="8">
    <source>
        <dbReference type="Proteomes" id="UP000596660"/>
    </source>
</evidence>
<evidence type="ECO:0000256" key="3">
    <source>
        <dbReference type="ARBA" id="ARBA00022603"/>
    </source>
</evidence>
<evidence type="ECO:0000256" key="1">
    <source>
        <dbReference type="ARBA" id="ARBA00000142"/>
    </source>
</evidence>
<keyword evidence="4" id="KW-0808">Transferase</keyword>
<dbReference type="PROSITE" id="PS51625">
    <property type="entry name" value="SAM_MT_TRMB"/>
    <property type="match status" value="1"/>
</dbReference>
<dbReference type="InterPro" id="IPR003358">
    <property type="entry name" value="tRNA_(Gua-N-7)_MeTrfase_Trmb"/>
</dbReference>
<dbReference type="GO" id="GO:0043527">
    <property type="term" value="C:tRNA methyltransferase complex"/>
    <property type="evidence" value="ECO:0007669"/>
    <property type="project" value="TreeGrafter"/>
</dbReference>
<dbReference type="InterPro" id="IPR029063">
    <property type="entry name" value="SAM-dependent_MTases_sf"/>
</dbReference>
<keyword evidence="5" id="KW-0949">S-adenosyl-L-methionine</keyword>
<evidence type="ECO:0000313" key="7">
    <source>
        <dbReference type="EnsemblPlants" id="AUR62040009-RA:cds"/>
    </source>
</evidence>
<dbReference type="Gene3D" id="3.40.50.150">
    <property type="entry name" value="Vaccinia Virus protein VP39"/>
    <property type="match status" value="1"/>
</dbReference>
<dbReference type="GO" id="GO:0008176">
    <property type="term" value="F:tRNA (guanine(46)-N7)-methyltransferase activity"/>
    <property type="evidence" value="ECO:0007669"/>
    <property type="project" value="UniProtKB-EC"/>
</dbReference>
<evidence type="ECO:0000256" key="5">
    <source>
        <dbReference type="ARBA" id="ARBA00022691"/>
    </source>
</evidence>
<dbReference type="Proteomes" id="UP000596660">
    <property type="component" value="Unplaced"/>
</dbReference>
<dbReference type="Pfam" id="PF02390">
    <property type="entry name" value="Methyltransf_4"/>
    <property type="match status" value="1"/>
</dbReference>
<keyword evidence="6" id="KW-0819">tRNA processing</keyword>
<dbReference type="OMA" id="WILENPM"/>
<reference evidence="7" key="2">
    <citation type="submission" date="2021-03" db="UniProtKB">
        <authorList>
            <consortium name="EnsemblPlants"/>
        </authorList>
    </citation>
    <scope>IDENTIFICATION</scope>
</reference>
<keyword evidence="3" id="KW-0489">Methyltransferase</keyword>
<dbReference type="PANTHER" id="PTHR23417">
    <property type="entry name" value="3-DEOXY-D-MANNO-OCTULOSONIC-ACID TRANSFERASE/TRNA GUANINE-N 7 - -METHYLTRANSFERASE"/>
    <property type="match status" value="1"/>
</dbReference>
<organism evidence="7 8">
    <name type="scientific">Chenopodium quinoa</name>
    <name type="common">Quinoa</name>
    <dbReference type="NCBI Taxonomy" id="63459"/>
    <lineage>
        <taxon>Eukaryota</taxon>
        <taxon>Viridiplantae</taxon>
        <taxon>Streptophyta</taxon>
        <taxon>Embryophyta</taxon>
        <taxon>Tracheophyta</taxon>
        <taxon>Spermatophyta</taxon>
        <taxon>Magnoliopsida</taxon>
        <taxon>eudicotyledons</taxon>
        <taxon>Gunneridae</taxon>
        <taxon>Pentapetalae</taxon>
        <taxon>Caryophyllales</taxon>
        <taxon>Chenopodiaceae</taxon>
        <taxon>Chenopodioideae</taxon>
        <taxon>Atripliceae</taxon>
        <taxon>Chenopodium</taxon>
    </lineage>
</organism>
<reference evidence="7" key="1">
    <citation type="journal article" date="2017" name="Nature">
        <title>The genome of Chenopodium quinoa.</title>
        <authorList>
            <person name="Jarvis D.E."/>
            <person name="Ho Y.S."/>
            <person name="Lightfoot D.J."/>
            <person name="Schmoeckel S.M."/>
            <person name="Li B."/>
            <person name="Borm T.J.A."/>
            <person name="Ohyanagi H."/>
            <person name="Mineta K."/>
            <person name="Michell C.T."/>
            <person name="Saber N."/>
            <person name="Kharbatia N.M."/>
            <person name="Rupper R.R."/>
            <person name="Sharp A.R."/>
            <person name="Dally N."/>
            <person name="Boughton B.A."/>
            <person name="Woo Y.H."/>
            <person name="Gao G."/>
            <person name="Schijlen E.G.W.M."/>
            <person name="Guo X."/>
            <person name="Momin A.A."/>
            <person name="Negrao S."/>
            <person name="Al-Babili S."/>
            <person name="Gehring C."/>
            <person name="Roessner U."/>
            <person name="Jung C."/>
            <person name="Murphy K."/>
            <person name="Arold S.T."/>
            <person name="Gojobori T."/>
            <person name="van der Linden C.G."/>
            <person name="van Loo E.N."/>
            <person name="Jellen E.N."/>
            <person name="Maughan P.J."/>
            <person name="Tester M."/>
        </authorList>
    </citation>
    <scope>NUCLEOTIDE SEQUENCE [LARGE SCALE GENOMIC DNA]</scope>
    <source>
        <strain evidence="7">cv. PI 614886</strain>
    </source>
</reference>
<sequence length="179" mass="20620">MRWKHSLFFASEPSSYKEASTHNVWIKAIDEEIAMIEKNKTWKLVDYPEGTNATSSFRTIVAGYPGRLILVSIQCPNPDFNEPEHRWRMVKRSLVEAIADELADGGKVFLQSDIEEVAMRMRKQFLDEGKSKLVIAYDKNMIAGPGGWLKENPFGVRSDWERHVLARGAPMYRLMLCKR</sequence>
<evidence type="ECO:0000256" key="4">
    <source>
        <dbReference type="ARBA" id="ARBA00022679"/>
    </source>
</evidence>
<dbReference type="EC" id="2.1.1.33" evidence="2"/>
<dbReference type="Gramene" id="AUR62040009-RA">
    <property type="protein sequence ID" value="AUR62040009-RA:cds"/>
    <property type="gene ID" value="AUR62040009"/>
</dbReference>
<comment type="catalytic activity">
    <reaction evidence="1">
        <text>guanosine(46) in tRNA + S-adenosyl-L-methionine = N(7)-methylguanosine(46) in tRNA + S-adenosyl-L-homocysteine</text>
        <dbReference type="Rhea" id="RHEA:42708"/>
        <dbReference type="Rhea" id="RHEA-COMP:10188"/>
        <dbReference type="Rhea" id="RHEA-COMP:10189"/>
        <dbReference type="ChEBI" id="CHEBI:57856"/>
        <dbReference type="ChEBI" id="CHEBI:59789"/>
        <dbReference type="ChEBI" id="CHEBI:74269"/>
        <dbReference type="ChEBI" id="CHEBI:74480"/>
        <dbReference type="EC" id="2.1.1.33"/>
    </reaction>
</comment>
<dbReference type="AlphaFoldDB" id="A0A803N3T8"/>
<dbReference type="PANTHER" id="PTHR23417:SF21">
    <property type="entry name" value="TRNA (GUANINE-N(7)-)-METHYLTRANSFERASE"/>
    <property type="match status" value="1"/>
</dbReference>
<name>A0A803N3T8_CHEQI</name>
<proteinExistence type="predicted"/>